<comment type="caution">
    <text evidence="1">The sequence shown here is derived from an EMBL/GenBank/DDBJ whole genome shotgun (WGS) entry which is preliminary data.</text>
</comment>
<accession>A0A392V4L2</accession>
<reference evidence="1 2" key="1">
    <citation type="journal article" date="2018" name="Front. Plant Sci.">
        <title>Red Clover (Trifolium pratense) and Zigzag Clover (T. medium) - A Picture of Genomic Similarities and Differences.</title>
        <authorList>
            <person name="Dluhosova J."/>
            <person name="Istvanek J."/>
            <person name="Nedelnik J."/>
            <person name="Repkova J."/>
        </authorList>
    </citation>
    <scope>NUCLEOTIDE SEQUENCE [LARGE SCALE GENOMIC DNA]</scope>
    <source>
        <strain evidence="2">cv. 10/8</strain>
        <tissue evidence="1">Leaf</tissue>
    </source>
</reference>
<keyword evidence="2" id="KW-1185">Reference proteome</keyword>
<feature type="non-terminal residue" evidence="1">
    <location>
        <position position="51"/>
    </location>
</feature>
<dbReference type="EMBL" id="LXQA011061537">
    <property type="protein sequence ID" value="MCI83206.1"/>
    <property type="molecule type" value="Genomic_DNA"/>
</dbReference>
<protein>
    <recommendedName>
        <fullName evidence="3">Retrovirus-related pol polyprotein from transposon tnt 1-94</fullName>
    </recommendedName>
</protein>
<evidence type="ECO:0008006" key="3">
    <source>
        <dbReference type="Google" id="ProtNLM"/>
    </source>
</evidence>
<evidence type="ECO:0000313" key="1">
    <source>
        <dbReference type="EMBL" id="MCI83206.1"/>
    </source>
</evidence>
<organism evidence="1 2">
    <name type="scientific">Trifolium medium</name>
    <dbReference type="NCBI Taxonomy" id="97028"/>
    <lineage>
        <taxon>Eukaryota</taxon>
        <taxon>Viridiplantae</taxon>
        <taxon>Streptophyta</taxon>
        <taxon>Embryophyta</taxon>
        <taxon>Tracheophyta</taxon>
        <taxon>Spermatophyta</taxon>
        <taxon>Magnoliopsida</taxon>
        <taxon>eudicotyledons</taxon>
        <taxon>Gunneridae</taxon>
        <taxon>Pentapetalae</taxon>
        <taxon>rosids</taxon>
        <taxon>fabids</taxon>
        <taxon>Fabales</taxon>
        <taxon>Fabaceae</taxon>
        <taxon>Papilionoideae</taxon>
        <taxon>50 kb inversion clade</taxon>
        <taxon>NPAAA clade</taxon>
        <taxon>Hologalegina</taxon>
        <taxon>IRL clade</taxon>
        <taxon>Trifolieae</taxon>
        <taxon>Trifolium</taxon>
    </lineage>
</organism>
<dbReference type="Proteomes" id="UP000265520">
    <property type="component" value="Unassembled WGS sequence"/>
</dbReference>
<name>A0A392V4L2_9FABA</name>
<dbReference type="AlphaFoldDB" id="A0A392V4L2"/>
<evidence type="ECO:0000313" key="2">
    <source>
        <dbReference type="Proteomes" id="UP000265520"/>
    </source>
</evidence>
<proteinExistence type="predicted"/>
<sequence length="51" mass="5748">MLSGKGIPKEFWAKAVNWSVYVQNRSPNVVVKDLTPEEAWGGLKSAVHFFK</sequence>